<gene>
    <name evidence="2" type="ORF">Taro_036033</name>
</gene>
<evidence type="ECO:0000256" key="1">
    <source>
        <dbReference type="SAM" id="MobiDB-lite"/>
    </source>
</evidence>
<dbReference type="EMBL" id="NMUH01003001">
    <property type="protein sequence ID" value="MQM03257.1"/>
    <property type="molecule type" value="Genomic_DNA"/>
</dbReference>
<organism evidence="2 3">
    <name type="scientific">Colocasia esculenta</name>
    <name type="common">Wild taro</name>
    <name type="synonym">Arum esculentum</name>
    <dbReference type="NCBI Taxonomy" id="4460"/>
    <lineage>
        <taxon>Eukaryota</taxon>
        <taxon>Viridiplantae</taxon>
        <taxon>Streptophyta</taxon>
        <taxon>Embryophyta</taxon>
        <taxon>Tracheophyta</taxon>
        <taxon>Spermatophyta</taxon>
        <taxon>Magnoliopsida</taxon>
        <taxon>Liliopsida</taxon>
        <taxon>Araceae</taxon>
        <taxon>Aroideae</taxon>
        <taxon>Colocasieae</taxon>
        <taxon>Colocasia</taxon>
    </lineage>
</organism>
<dbReference type="AlphaFoldDB" id="A0A843W7C0"/>
<protein>
    <submittedName>
        <fullName evidence="2">Uncharacterized protein</fullName>
    </submittedName>
</protein>
<dbReference type="Proteomes" id="UP000652761">
    <property type="component" value="Unassembled WGS sequence"/>
</dbReference>
<name>A0A843W7C0_COLES</name>
<evidence type="ECO:0000313" key="3">
    <source>
        <dbReference type="Proteomes" id="UP000652761"/>
    </source>
</evidence>
<accession>A0A843W7C0</accession>
<feature type="compositionally biased region" description="Basic residues" evidence="1">
    <location>
        <begin position="7"/>
        <end position="16"/>
    </location>
</feature>
<feature type="region of interest" description="Disordered" evidence="1">
    <location>
        <begin position="1"/>
        <end position="48"/>
    </location>
</feature>
<keyword evidence="3" id="KW-1185">Reference proteome</keyword>
<reference evidence="2" key="1">
    <citation type="submission" date="2017-07" db="EMBL/GenBank/DDBJ databases">
        <title>Taro Niue Genome Assembly and Annotation.</title>
        <authorList>
            <person name="Atibalentja N."/>
            <person name="Keating K."/>
            <person name="Fields C.J."/>
        </authorList>
    </citation>
    <scope>NUCLEOTIDE SEQUENCE</scope>
    <source>
        <strain evidence="2">Niue_2</strain>
        <tissue evidence="2">Leaf</tissue>
    </source>
</reference>
<evidence type="ECO:0000313" key="2">
    <source>
        <dbReference type="EMBL" id="MQM03257.1"/>
    </source>
</evidence>
<proteinExistence type="predicted"/>
<feature type="compositionally biased region" description="Basic and acidic residues" evidence="1">
    <location>
        <begin position="23"/>
        <end position="42"/>
    </location>
</feature>
<comment type="caution">
    <text evidence="2">The sequence shown here is derived from an EMBL/GenBank/DDBJ whole genome shotgun (WGS) entry which is preliminary data.</text>
</comment>
<sequence>MAEALRNVKKWQKHPGKSTNDGSTRDRSEKPGNGGDVRDMKSQKGQGIATKSFNWWKIGKKSLKVEETIESSLKERSCRNVPSKGGNCSTHAVCTARWSGTYVASLKQRALS</sequence>